<evidence type="ECO:0000313" key="1">
    <source>
        <dbReference type="EMBL" id="TFV43393.1"/>
    </source>
</evidence>
<keyword evidence="2" id="KW-1185">Reference proteome</keyword>
<proteinExistence type="predicted"/>
<dbReference type="Proteomes" id="UP000297966">
    <property type="component" value="Unassembled WGS sequence"/>
</dbReference>
<sequence length="109" mass="11097">MNKWYKGARATKGSAMTIVKLAIAALITTGLLAAPFAAEAKKHRSSRHYSAGVVAPAYGGAGLPATQGSPAYGSSGQTVGTVTAPSIGTYNWPSVGVTNSVPTWSNTTR</sequence>
<protein>
    <submittedName>
        <fullName evidence="1">Uncharacterized protein</fullName>
    </submittedName>
</protein>
<comment type="caution">
    <text evidence="1">The sequence shown here is derived from an EMBL/GenBank/DDBJ whole genome shotgun (WGS) entry which is preliminary data.</text>
</comment>
<dbReference type="AlphaFoldDB" id="A0A4Y9LMY6"/>
<dbReference type="OrthoDB" id="8247810at2"/>
<name>A0A4Y9LMY6_9BRAD</name>
<accession>A0A4Y9LMY6</accession>
<reference evidence="1 2" key="1">
    <citation type="submission" date="2019-03" db="EMBL/GenBank/DDBJ databases">
        <title>Bradyrhizobium diversity isolated from nodules of Chamaecrista fasciculata.</title>
        <authorList>
            <person name="Klepa M.S."/>
            <person name="Urquiaga M.O."/>
            <person name="Hungria M."/>
            <person name="Delamuta J.R."/>
        </authorList>
    </citation>
    <scope>NUCLEOTIDE SEQUENCE [LARGE SCALE GENOMIC DNA]</scope>
    <source>
        <strain evidence="1 2">CNPSo 3448</strain>
    </source>
</reference>
<evidence type="ECO:0000313" key="2">
    <source>
        <dbReference type="Proteomes" id="UP000297966"/>
    </source>
</evidence>
<gene>
    <name evidence="1" type="ORF">E4K65_32540</name>
</gene>
<organism evidence="1 2">
    <name type="scientific">Bradyrhizobium niftali</name>
    <dbReference type="NCBI Taxonomy" id="2560055"/>
    <lineage>
        <taxon>Bacteria</taxon>
        <taxon>Pseudomonadati</taxon>
        <taxon>Pseudomonadota</taxon>
        <taxon>Alphaproteobacteria</taxon>
        <taxon>Hyphomicrobiales</taxon>
        <taxon>Nitrobacteraceae</taxon>
        <taxon>Bradyrhizobium</taxon>
    </lineage>
</organism>
<dbReference type="EMBL" id="SPQT01000024">
    <property type="protein sequence ID" value="TFV43393.1"/>
    <property type="molecule type" value="Genomic_DNA"/>
</dbReference>